<dbReference type="OrthoDB" id="10385880at2759"/>
<feature type="non-terminal residue" evidence="1">
    <location>
        <position position="1"/>
    </location>
</feature>
<dbReference type="Proteomes" id="UP000410492">
    <property type="component" value="Unassembled WGS sequence"/>
</dbReference>
<sequence>YPSVKDSIASKKQHCDECADPAKIECDNCLTSNYEDNTSKVVVEKQAPSDGCQYAETCCECEDDKINRQPADKKDNNHAASEVMKKDQSLMICETCEPCYPSVKDSIASKEQHWVECADPAKIECENCLTSNYEDNSTKVVVEKQAPSDGCQYAETCCGCEDDQNNSQPVSEVIKKDQSLMICETCEPCYPSVKDSIASKEQHCVECADPAKIECDNCLTSNYEDNTSKVVVENQVSFVGVEKQVSSDGCQYAETCCECEDKKDNNQSASEVMKKDQSLMICETCEPCYPSVKDSIASKEQHCVECADPAKTECENCLTSNYEDNSSKVVVEKQAPSDGCQYAETCCKCEDDK</sequence>
<proteinExistence type="predicted"/>
<reference evidence="1 2" key="1">
    <citation type="submission" date="2019-01" db="EMBL/GenBank/DDBJ databases">
        <authorList>
            <person name="Sayadi A."/>
        </authorList>
    </citation>
    <scope>NUCLEOTIDE SEQUENCE [LARGE SCALE GENOMIC DNA]</scope>
</reference>
<feature type="non-terminal residue" evidence="1">
    <location>
        <position position="353"/>
    </location>
</feature>
<evidence type="ECO:0000313" key="1">
    <source>
        <dbReference type="EMBL" id="VEN57471.1"/>
    </source>
</evidence>
<dbReference type="EMBL" id="CAACVG010011167">
    <property type="protein sequence ID" value="VEN57471.1"/>
    <property type="molecule type" value="Genomic_DNA"/>
</dbReference>
<dbReference type="AlphaFoldDB" id="A0A653DD58"/>
<accession>A0A653DD58</accession>
<keyword evidence="2" id="KW-1185">Reference proteome</keyword>
<evidence type="ECO:0000313" key="2">
    <source>
        <dbReference type="Proteomes" id="UP000410492"/>
    </source>
</evidence>
<name>A0A653DD58_CALMS</name>
<organism evidence="1 2">
    <name type="scientific">Callosobruchus maculatus</name>
    <name type="common">Southern cowpea weevil</name>
    <name type="synonym">Pulse bruchid</name>
    <dbReference type="NCBI Taxonomy" id="64391"/>
    <lineage>
        <taxon>Eukaryota</taxon>
        <taxon>Metazoa</taxon>
        <taxon>Ecdysozoa</taxon>
        <taxon>Arthropoda</taxon>
        <taxon>Hexapoda</taxon>
        <taxon>Insecta</taxon>
        <taxon>Pterygota</taxon>
        <taxon>Neoptera</taxon>
        <taxon>Endopterygota</taxon>
        <taxon>Coleoptera</taxon>
        <taxon>Polyphaga</taxon>
        <taxon>Cucujiformia</taxon>
        <taxon>Chrysomeloidea</taxon>
        <taxon>Chrysomelidae</taxon>
        <taxon>Bruchinae</taxon>
        <taxon>Bruchini</taxon>
        <taxon>Callosobruchus</taxon>
    </lineage>
</organism>
<protein>
    <submittedName>
        <fullName evidence="1">Uncharacterized protein</fullName>
    </submittedName>
</protein>
<gene>
    <name evidence="1" type="ORF">CALMAC_LOCUS16088</name>
</gene>